<dbReference type="CDD" id="cd00130">
    <property type="entry name" value="PAS"/>
    <property type="match status" value="2"/>
</dbReference>
<dbReference type="Pfam" id="PF02518">
    <property type="entry name" value="HATPase_c"/>
    <property type="match status" value="1"/>
</dbReference>
<dbReference type="PROSITE" id="PS50113">
    <property type="entry name" value="PAC"/>
    <property type="match status" value="4"/>
</dbReference>
<dbReference type="Gene3D" id="3.30.450.20">
    <property type="entry name" value="PAS domain"/>
    <property type="match status" value="4"/>
</dbReference>
<evidence type="ECO:0000256" key="5">
    <source>
        <dbReference type="ARBA" id="ARBA00022777"/>
    </source>
</evidence>
<feature type="domain" description="PAS" evidence="7">
    <location>
        <begin position="376"/>
        <end position="446"/>
    </location>
</feature>
<dbReference type="SMART" id="SM00086">
    <property type="entry name" value="PAC"/>
    <property type="match status" value="4"/>
</dbReference>
<evidence type="ECO:0000259" key="8">
    <source>
        <dbReference type="PROSITE" id="PS50113"/>
    </source>
</evidence>
<feature type="domain" description="PAC" evidence="8">
    <location>
        <begin position="450"/>
        <end position="502"/>
    </location>
</feature>
<dbReference type="InterPro" id="IPR000700">
    <property type="entry name" value="PAS-assoc_C"/>
</dbReference>
<dbReference type="PRINTS" id="PR00344">
    <property type="entry name" value="BCTRLSENSOR"/>
</dbReference>
<dbReference type="Gene3D" id="2.10.70.100">
    <property type="match status" value="1"/>
</dbReference>
<organism evidence="9 10">
    <name type="scientific">Zobellia galactanivorans (strain DSM 12802 / CCUG 47099 / CIP 106680 / NCIMB 13871 / Dsij)</name>
    <dbReference type="NCBI Taxonomy" id="63186"/>
    <lineage>
        <taxon>Bacteria</taxon>
        <taxon>Pseudomonadati</taxon>
        <taxon>Bacteroidota</taxon>
        <taxon>Flavobacteriia</taxon>
        <taxon>Flavobacteriales</taxon>
        <taxon>Flavobacteriaceae</taxon>
        <taxon>Zobellia</taxon>
    </lineage>
</organism>
<evidence type="ECO:0000259" key="7">
    <source>
        <dbReference type="PROSITE" id="PS50112"/>
    </source>
</evidence>
<evidence type="ECO:0000313" key="10">
    <source>
        <dbReference type="Proteomes" id="UP000008898"/>
    </source>
</evidence>
<dbReference type="SUPFAM" id="SSF55785">
    <property type="entry name" value="PYP-like sensor domain (PAS domain)"/>
    <property type="match status" value="4"/>
</dbReference>
<feature type="domain" description="PAC" evidence="8">
    <location>
        <begin position="75"/>
        <end position="127"/>
    </location>
</feature>
<dbReference type="PANTHER" id="PTHR43304:SF1">
    <property type="entry name" value="PAC DOMAIN-CONTAINING PROTEIN"/>
    <property type="match status" value="1"/>
</dbReference>
<comment type="catalytic activity">
    <reaction evidence="1">
        <text>ATP + protein L-histidine = ADP + protein N-phospho-L-histidine.</text>
        <dbReference type="EC" id="2.7.13.3"/>
    </reaction>
</comment>
<dbReference type="RefSeq" id="WP_013992793.1">
    <property type="nucleotide sequence ID" value="NC_015844.1"/>
</dbReference>
<feature type="domain" description="PAC" evidence="8">
    <location>
        <begin position="323"/>
        <end position="375"/>
    </location>
</feature>
<protein>
    <recommendedName>
        <fullName evidence="2">histidine kinase</fullName>
        <ecNumber evidence="2">2.7.13.3</ecNumber>
    </recommendedName>
</protein>
<dbReference type="InterPro" id="IPR001610">
    <property type="entry name" value="PAC"/>
</dbReference>
<dbReference type="PANTHER" id="PTHR43304">
    <property type="entry name" value="PHYTOCHROME-LIKE PROTEIN CPH1"/>
    <property type="match status" value="1"/>
</dbReference>
<dbReference type="GO" id="GO:0004673">
    <property type="term" value="F:protein histidine kinase activity"/>
    <property type="evidence" value="ECO:0007669"/>
    <property type="project" value="UniProtKB-EC"/>
</dbReference>
<accession>G0LAP6</accession>
<dbReference type="SMART" id="SM00387">
    <property type="entry name" value="HATPase_c"/>
    <property type="match status" value="1"/>
</dbReference>
<evidence type="ECO:0000313" key="9">
    <source>
        <dbReference type="EMBL" id="CAZ95484.1"/>
    </source>
</evidence>
<evidence type="ECO:0000256" key="4">
    <source>
        <dbReference type="ARBA" id="ARBA00022679"/>
    </source>
</evidence>
<evidence type="ECO:0000256" key="1">
    <source>
        <dbReference type="ARBA" id="ARBA00000085"/>
    </source>
</evidence>
<sequence>MQTLSITSLIKDSPSAVAILNTELCFVAYSQVWLNDFCKDQSSIAGKNYLDVLPRTPEALNSILEECLSKGAKNVCEGQKFIYPDGTLQWLKWKINAWTDDSGEIGGLIILLEDVTEAKRREEILAKAERVGRIGGWEIDLSTNQLFWTDITREIHEVPNDFQPDIETGINFYKEGIHREEITRLISNAFADGTPWDTELILVTAKGNEIWVRAKGEVEMANGKCVRIFGTFQDINHKKKIELGFKKVRERLALATQGAGVGIWEYDLVSKTMVWDNIMFRLFGLEYNPNDLSYETWQNSIHPDDRRDGDIEIAKAISGTKNLDAQYRAVWPNGDIRHMRAIGVTQKDSNGKVVKIVGANYDITELKNTQMRLKESEDSFYGAFEHSNTGMAIVALDGSFEKVNQSLCDCLGYTMDELTQMSFLEITHPDDFKNDVHLLKQIVSGLKPSYKLEKRYIHKNGHIVYGILTATAVTDMNGKVLHYVSQVTDITPQIRTEKKLTRLVSITSEQNERLLNFAHIVSHNLRSHSSNLSMLTNFLTKEKNDEERKNLLTMLRGASDSLNETIMHLNEVVQVKIGAHEKKKPVNLYDTLKNVENNLSQLIQEKNATFELKIPRDLTIKAIPAYLDSIVLNLISNGLKYSSPKRKPLIQISAELAHDAIIISFKDNGMGIDLTRHQKKIFGMYKTFHRNKDAKGIGLFITKNQIEAMNGKIEVESTVGVGSTFKLYFENHEHYKN</sequence>
<dbReference type="Pfam" id="PF13426">
    <property type="entry name" value="PAS_9"/>
    <property type="match status" value="2"/>
</dbReference>
<reference evidence="9 10" key="2">
    <citation type="journal article" date="2012" name="Environ. Microbiol.">
        <title>Characterization of the first alginolytic operons in a marine bacterium: from their emergence in marine Flavobacteriia to their independent transfers to marine Proteobacteria and human gut Bacteroides.</title>
        <authorList>
            <person name="Thomas F."/>
            <person name="Barbeyron T."/>
            <person name="Tonon T."/>
            <person name="Genicot S."/>
            <person name="Czjzek M."/>
            <person name="Michel G."/>
        </authorList>
    </citation>
    <scope>NUCLEOTIDE SEQUENCE [LARGE SCALE GENOMIC DNA]</scope>
    <source>
        <strain evidence="10">DSM 12802 / CCUG 47099 / CIP 106680 / NCIMB 13871 / Dsij</strain>
    </source>
</reference>
<dbReference type="OrthoDB" id="5522855at2"/>
<proteinExistence type="predicted"/>
<dbReference type="InterPro" id="IPR013655">
    <property type="entry name" value="PAS_fold_3"/>
</dbReference>
<dbReference type="Proteomes" id="UP000008898">
    <property type="component" value="Chromosome"/>
</dbReference>
<dbReference type="AlphaFoldDB" id="G0LAP6"/>
<evidence type="ECO:0000256" key="2">
    <source>
        <dbReference type="ARBA" id="ARBA00012438"/>
    </source>
</evidence>
<evidence type="ECO:0000256" key="3">
    <source>
        <dbReference type="ARBA" id="ARBA00022553"/>
    </source>
</evidence>
<dbReference type="PROSITE" id="PS50109">
    <property type="entry name" value="HIS_KIN"/>
    <property type="match status" value="1"/>
</dbReference>
<feature type="domain" description="Histidine kinase" evidence="6">
    <location>
        <begin position="520"/>
        <end position="733"/>
    </location>
</feature>
<keyword evidence="3" id="KW-0597">Phosphoprotein</keyword>
<dbReference type="InterPro" id="IPR003594">
    <property type="entry name" value="HATPase_dom"/>
</dbReference>
<dbReference type="InterPro" id="IPR052162">
    <property type="entry name" value="Sensor_kinase/Photoreceptor"/>
</dbReference>
<dbReference type="Pfam" id="PF08448">
    <property type="entry name" value="PAS_4"/>
    <property type="match status" value="1"/>
</dbReference>
<gene>
    <name evidence="9" type="ordered locus">zobellia_1428</name>
</gene>
<dbReference type="Gene3D" id="3.30.565.10">
    <property type="entry name" value="Histidine kinase-like ATPase, C-terminal domain"/>
    <property type="match status" value="1"/>
</dbReference>
<dbReference type="HOGENOM" id="CLU_000445_114_71_10"/>
<dbReference type="InterPro" id="IPR035965">
    <property type="entry name" value="PAS-like_dom_sf"/>
</dbReference>
<keyword evidence="4 9" id="KW-0808">Transferase</keyword>
<dbReference type="SMART" id="SM00091">
    <property type="entry name" value="PAS"/>
    <property type="match status" value="3"/>
</dbReference>
<dbReference type="SUPFAM" id="SSF55874">
    <property type="entry name" value="ATPase domain of HSP90 chaperone/DNA topoisomerase II/histidine kinase"/>
    <property type="match status" value="1"/>
</dbReference>
<dbReference type="InterPro" id="IPR036890">
    <property type="entry name" value="HATPase_C_sf"/>
</dbReference>
<dbReference type="InterPro" id="IPR000014">
    <property type="entry name" value="PAS"/>
</dbReference>
<dbReference type="EC" id="2.7.13.3" evidence="2"/>
<dbReference type="NCBIfam" id="TIGR00229">
    <property type="entry name" value="sensory_box"/>
    <property type="match status" value="3"/>
</dbReference>
<dbReference type="PROSITE" id="PS50112">
    <property type="entry name" value="PAS"/>
    <property type="match status" value="1"/>
</dbReference>
<dbReference type="EMBL" id="FP476056">
    <property type="protein sequence ID" value="CAZ95484.1"/>
    <property type="molecule type" value="Genomic_DNA"/>
</dbReference>
<keyword evidence="5 9" id="KW-0418">Kinase</keyword>
<dbReference type="InterPro" id="IPR013656">
    <property type="entry name" value="PAS_4"/>
</dbReference>
<dbReference type="STRING" id="63186.ZOBELLIA_1428"/>
<evidence type="ECO:0000259" key="6">
    <source>
        <dbReference type="PROSITE" id="PS50109"/>
    </source>
</evidence>
<reference evidence="10" key="1">
    <citation type="submission" date="2009-07" db="EMBL/GenBank/DDBJ databases">
        <title>Complete genome sequence of Zobellia galactanivorans Dsij.</title>
        <authorList>
            <consortium name="Genoscope - CEA"/>
        </authorList>
    </citation>
    <scope>NUCLEOTIDE SEQUENCE [LARGE SCALE GENOMIC DNA]</scope>
    <source>
        <strain evidence="10">DSM 12802 / CCUG 47099 / CIP 106680 / NCIMB 13871 / Dsij</strain>
    </source>
</reference>
<dbReference type="InterPro" id="IPR005467">
    <property type="entry name" value="His_kinase_dom"/>
</dbReference>
<feature type="domain" description="PAC" evidence="8">
    <location>
        <begin position="196"/>
        <end position="247"/>
    </location>
</feature>
<name>G0LAP6_ZOBGA</name>
<dbReference type="Pfam" id="PF08447">
    <property type="entry name" value="PAS_3"/>
    <property type="match status" value="1"/>
</dbReference>
<keyword evidence="10" id="KW-1185">Reference proteome</keyword>
<dbReference type="KEGG" id="zga:ZOBELLIA_1428"/>
<dbReference type="InterPro" id="IPR004358">
    <property type="entry name" value="Sig_transdc_His_kin-like_C"/>
</dbReference>